<reference evidence="1 2" key="1">
    <citation type="submission" date="2011-11" db="EMBL/GenBank/DDBJ databases">
        <title>The Noncontiguous Finished genome of Desulfosporosinus youngiae DSM 17734.</title>
        <authorList>
            <consortium name="US DOE Joint Genome Institute (JGI-PGF)"/>
            <person name="Lucas S."/>
            <person name="Han J."/>
            <person name="Lapidus A."/>
            <person name="Cheng J.-F."/>
            <person name="Goodwin L."/>
            <person name="Pitluck S."/>
            <person name="Peters L."/>
            <person name="Ovchinnikova G."/>
            <person name="Lu M."/>
            <person name="Land M.L."/>
            <person name="Hauser L."/>
            <person name="Pester M."/>
            <person name="Spring S."/>
            <person name="Ollivier B."/>
            <person name="Rattei T."/>
            <person name="Klenk H.-P."/>
            <person name="Wagner M."/>
            <person name="Loy A."/>
            <person name="Woyke T.J."/>
        </authorList>
    </citation>
    <scope>NUCLEOTIDE SEQUENCE [LARGE SCALE GENOMIC DNA]</scope>
    <source>
        <strain evidence="1 2">DSM 17734</strain>
    </source>
</reference>
<sequence>MSDQGVKNSREDILQQIAYQRQELEKYLDKAIVIEAEINALEAKFYSQGESLDNPMACYNPIIFAQKKCEECRQYRRCVYRGKADYGRFKL</sequence>
<accession>H5Y264</accession>
<protein>
    <submittedName>
        <fullName evidence="1">Uncharacterized protein</fullName>
    </submittedName>
</protein>
<name>H5Y264_9FIRM</name>
<dbReference type="RefSeq" id="WP_007780406.1">
    <property type="nucleotide sequence ID" value="NZ_CM001441.1"/>
</dbReference>
<gene>
    <name evidence="1" type="ORF">DesyoDRAFT_1092</name>
</gene>
<proteinExistence type="predicted"/>
<dbReference type="EMBL" id="CM001441">
    <property type="protein sequence ID" value="EHQ88262.1"/>
    <property type="molecule type" value="Genomic_DNA"/>
</dbReference>
<evidence type="ECO:0000313" key="2">
    <source>
        <dbReference type="Proteomes" id="UP000005104"/>
    </source>
</evidence>
<keyword evidence="2" id="KW-1185">Reference proteome</keyword>
<dbReference type="AlphaFoldDB" id="H5Y264"/>
<organism evidence="1 2">
    <name type="scientific">Desulfosporosinus youngiae DSM 17734</name>
    <dbReference type="NCBI Taxonomy" id="768710"/>
    <lineage>
        <taxon>Bacteria</taxon>
        <taxon>Bacillati</taxon>
        <taxon>Bacillota</taxon>
        <taxon>Clostridia</taxon>
        <taxon>Eubacteriales</taxon>
        <taxon>Desulfitobacteriaceae</taxon>
        <taxon>Desulfosporosinus</taxon>
    </lineage>
</organism>
<dbReference type="Proteomes" id="UP000005104">
    <property type="component" value="Chromosome"/>
</dbReference>
<dbReference type="HOGENOM" id="CLU_2422190_0_0_9"/>
<evidence type="ECO:0000313" key="1">
    <source>
        <dbReference type="EMBL" id="EHQ88262.1"/>
    </source>
</evidence>